<evidence type="ECO:0000256" key="1">
    <source>
        <dbReference type="SAM" id="SignalP"/>
    </source>
</evidence>
<dbReference type="Gene3D" id="2.120.10.30">
    <property type="entry name" value="TolB, C-terminal domain"/>
    <property type="match status" value="1"/>
</dbReference>
<keyword evidence="1" id="KW-0732">Signal</keyword>
<dbReference type="InterPro" id="IPR011042">
    <property type="entry name" value="6-blade_b-propeller_TolB-like"/>
</dbReference>
<proteinExistence type="predicted"/>
<reference evidence="2" key="1">
    <citation type="submission" date="2023-03" db="EMBL/GenBank/DDBJ databases">
        <title>Andean soil-derived lignocellulolytic bacterial consortium as a source of novel taxa and putative plastic-active enzymes.</title>
        <authorList>
            <person name="Diaz-Garcia L."/>
            <person name="Chuvochina M."/>
            <person name="Feuerriegel G."/>
            <person name="Bunk B."/>
            <person name="Sproer C."/>
            <person name="Streit W.R."/>
            <person name="Rodriguez L.M."/>
            <person name="Overmann J."/>
            <person name="Jimenez D.J."/>
        </authorList>
    </citation>
    <scope>NUCLEOTIDE SEQUENCE</scope>
    <source>
        <strain evidence="2">MAG 7</strain>
    </source>
</reference>
<gene>
    <name evidence="2" type="ORF">P0Y53_16815</name>
</gene>
<evidence type="ECO:0000313" key="3">
    <source>
        <dbReference type="Proteomes" id="UP001220610"/>
    </source>
</evidence>
<organism evidence="2 3">
    <name type="scientific">Candidatus Pseudobacter hemicellulosilyticus</name>
    <dbReference type="NCBI Taxonomy" id="3121375"/>
    <lineage>
        <taxon>Bacteria</taxon>
        <taxon>Pseudomonadati</taxon>
        <taxon>Bacteroidota</taxon>
        <taxon>Chitinophagia</taxon>
        <taxon>Chitinophagales</taxon>
        <taxon>Chitinophagaceae</taxon>
        <taxon>Pseudobacter</taxon>
    </lineage>
</organism>
<sequence>MFKLLLLASLLVAGGTAAAQQFGGHPPSTRWRQINTDSVRVIFPAGLQREAAEVTGMIHRLAARPLHPLGKDFRKISIVLQPRSTISNGYVSLGPWRSEFLLTPLQNSFQLGSISWHRSLALHEFRHVEQYNNFRKGISRLAYYLAGQQGQELVNSAAVPDYFWEGDAVYQETQLSEQGRGRLPNFFNGYRSLWAAQKEYSWMKLRNGSLRDYVPDHYRLGYLMVAYGYEQYGNSFWGKVTDDAARYRGLFYPWQKAIRKYSGQSYPAFRDSALQFFKGQQAGNPTALDQWVAGQAHFAGDEEFPQWLDEQRLILVGSSYKKIPAFYIRDAGSGRQEKLRVRDISLDDQFSYRNGRLVYAAYEPDIRWRWYDYSVIRLLDIATNKQRTLTHRSRYFAPDISEDGSRIVAVQVVPGTSEPSQLHLLSSEDGRLLKALPNPDGLFYTYPKFFGTNQVVTAARNRKGEMALGLIDTETGHAQWLTNWTMRVIGFPTVHQDTIAFTATQGTADRLFIWTSNQLYRFLPPDSSAATGQYQLQLANGRFVWTAFTAAGYRLQQGAFTAGQLKRVSVAELAGPEPDFGVSNLAQGMDIIEQPADTSLYPVTPYPATAKLINVHSWRPFINDPDYTFSLLSDNVLNTLQSEIYFNYNRNEKNKQLGLTFTYAALFPWLRAGTSYTIDRPAAYGNNTVYLNEWQSNLGLLVPLNFSRGRQSRYLTLSSDIVYNKRYFQGIYKDTFDNRAFAYGNYSVSFSNQSQRARMQLYPRWAQSIQLNYRSAITLFDARQFLANAYWYFPGLLSTHHLVLNTAFQQRDTLRNHFFSSSFPFARGYEGYNYHQLLKLGANYHLPLVYPDAGIANIVYFQRVRANCFFDFTRVMDYTNQKVKVEADFRSYGMELFFDTKWWNQHEVNFGIRYSRLLDGALQGLGPKQWEFILPVNLLGAR</sequence>
<protein>
    <submittedName>
        <fullName evidence="2">Uncharacterized protein</fullName>
    </submittedName>
</protein>
<accession>A0AAJ5WP32</accession>
<name>A0AAJ5WP32_9BACT</name>
<dbReference type="Proteomes" id="UP001220610">
    <property type="component" value="Chromosome"/>
</dbReference>
<feature type="chain" id="PRO_5042492647" evidence="1">
    <location>
        <begin position="20"/>
        <end position="942"/>
    </location>
</feature>
<evidence type="ECO:0000313" key="2">
    <source>
        <dbReference type="EMBL" id="WEK34152.1"/>
    </source>
</evidence>
<dbReference type="EMBL" id="CP119311">
    <property type="protein sequence ID" value="WEK34152.1"/>
    <property type="molecule type" value="Genomic_DNA"/>
</dbReference>
<feature type="signal peptide" evidence="1">
    <location>
        <begin position="1"/>
        <end position="19"/>
    </location>
</feature>
<dbReference type="AlphaFoldDB" id="A0AAJ5WP32"/>
<dbReference type="SUPFAM" id="SSF69304">
    <property type="entry name" value="Tricorn protease N-terminal domain"/>
    <property type="match status" value="1"/>
</dbReference>